<sequence>MTSVPNYQKMTKEKFLHIVELMGKVSGTKQLLDQLSDASLAIWDTLLHEIEFSQLFNREITTCGIDLNEDGVEKTLLFLNRIRIQLGNENYDKFLQFFRCISKKIAKLDRKSIKPLNELLKAVHYQKLSFEQANDIVLNIDYIDWPKKIKEKESDRYRIDGQSDHSAREIIDQMITKQKDRTN</sequence>
<organism evidence="1 2">
    <name type="scientific">Didymodactylos carnosus</name>
    <dbReference type="NCBI Taxonomy" id="1234261"/>
    <lineage>
        <taxon>Eukaryota</taxon>
        <taxon>Metazoa</taxon>
        <taxon>Spiralia</taxon>
        <taxon>Gnathifera</taxon>
        <taxon>Rotifera</taxon>
        <taxon>Eurotatoria</taxon>
        <taxon>Bdelloidea</taxon>
        <taxon>Philodinida</taxon>
        <taxon>Philodinidae</taxon>
        <taxon>Didymodactylos</taxon>
    </lineage>
</organism>
<comment type="caution">
    <text evidence="1">The sequence shown here is derived from an EMBL/GenBank/DDBJ whole genome shotgun (WGS) entry which is preliminary data.</text>
</comment>
<name>A0A8S2Y8Y8_9BILA</name>
<dbReference type="EMBL" id="CAJOBC010112682">
    <property type="protein sequence ID" value="CAF4536322.1"/>
    <property type="molecule type" value="Genomic_DNA"/>
</dbReference>
<dbReference type="AlphaFoldDB" id="A0A8S2Y8Y8"/>
<protein>
    <submittedName>
        <fullName evidence="1">Uncharacterized protein</fullName>
    </submittedName>
</protein>
<evidence type="ECO:0000313" key="1">
    <source>
        <dbReference type="EMBL" id="CAF4536322.1"/>
    </source>
</evidence>
<dbReference type="OrthoDB" id="10424445at2759"/>
<proteinExistence type="predicted"/>
<dbReference type="Proteomes" id="UP000681722">
    <property type="component" value="Unassembled WGS sequence"/>
</dbReference>
<reference evidence="1" key="1">
    <citation type="submission" date="2021-02" db="EMBL/GenBank/DDBJ databases">
        <authorList>
            <person name="Nowell W R."/>
        </authorList>
    </citation>
    <scope>NUCLEOTIDE SEQUENCE</scope>
</reference>
<gene>
    <name evidence="1" type="ORF">SRO942_LOCUS46405</name>
</gene>
<accession>A0A8S2Y8Y8</accession>
<evidence type="ECO:0000313" key="2">
    <source>
        <dbReference type="Proteomes" id="UP000681722"/>
    </source>
</evidence>
<feature type="non-terminal residue" evidence="1">
    <location>
        <position position="183"/>
    </location>
</feature>